<feature type="domain" description="Endonuclease YhcR N-terminal" evidence="2">
    <location>
        <begin position="293"/>
        <end position="406"/>
    </location>
</feature>
<evidence type="ECO:0000313" key="3">
    <source>
        <dbReference type="EMBL" id="VYU64517.1"/>
    </source>
</evidence>
<dbReference type="AlphaFoldDB" id="A0A6N3GIC0"/>
<name>A0A6N3GIC0_9BACT</name>
<dbReference type="RefSeq" id="WP_118147185.1">
    <property type="nucleotide sequence ID" value="NZ_CACRUT010000029.1"/>
</dbReference>
<dbReference type="EMBL" id="CACRUT010000029">
    <property type="protein sequence ID" value="VYU64517.1"/>
    <property type="molecule type" value="Genomic_DNA"/>
</dbReference>
<accession>A0A6N3GIC0</accession>
<dbReference type="Gene3D" id="2.60.40.10">
    <property type="entry name" value="Immunoglobulins"/>
    <property type="match status" value="1"/>
</dbReference>
<gene>
    <name evidence="3" type="ORF">PCLFYP37_03468</name>
</gene>
<proteinExistence type="predicted"/>
<feature type="signal peptide" evidence="1">
    <location>
        <begin position="1"/>
        <end position="24"/>
    </location>
</feature>
<evidence type="ECO:0000259" key="2">
    <source>
        <dbReference type="Pfam" id="PF19886"/>
    </source>
</evidence>
<dbReference type="Pfam" id="PF19886">
    <property type="entry name" value="DUF6359"/>
    <property type="match status" value="1"/>
</dbReference>
<reference evidence="3" key="1">
    <citation type="submission" date="2019-11" db="EMBL/GenBank/DDBJ databases">
        <authorList>
            <person name="Feng L."/>
        </authorList>
    </citation>
    <scope>NUCLEOTIDE SEQUENCE</scope>
    <source>
        <strain evidence="3">PclaraLFYP37</strain>
    </source>
</reference>
<dbReference type="InterPro" id="IPR013783">
    <property type="entry name" value="Ig-like_fold"/>
</dbReference>
<feature type="chain" id="PRO_5027028690" description="Endonuclease YhcR N-terminal domain-containing protein" evidence="1">
    <location>
        <begin position="25"/>
        <end position="617"/>
    </location>
</feature>
<protein>
    <recommendedName>
        <fullName evidence="2">Endonuclease YhcR N-terminal domain-containing protein</fullName>
    </recommendedName>
</protein>
<organism evidence="3">
    <name type="scientific">Paraprevotella clara</name>
    <dbReference type="NCBI Taxonomy" id="454154"/>
    <lineage>
        <taxon>Bacteria</taxon>
        <taxon>Pseudomonadati</taxon>
        <taxon>Bacteroidota</taxon>
        <taxon>Bacteroidia</taxon>
        <taxon>Bacteroidales</taxon>
        <taxon>Prevotellaceae</taxon>
        <taxon>Paraprevotella</taxon>
    </lineage>
</organism>
<dbReference type="Gene3D" id="2.60.120.260">
    <property type="entry name" value="Galactose-binding domain-like"/>
    <property type="match status" value="1"/>
</dbReference>
<evidence type="ECO:0000256" key="1">
    <source>
        <dbReference type="SAM" id="SignalP"/>
    </source>
</evidence>
<keyword evidence="1" id="KW-0732">Signal</keyword>
<sequence>MTSFTSLKSWMLLALLFVAGQAAAQQVILSEDFSKCTSKDPDNPGTKMDDGMDPYTLTTGWSCVNGYAGEGNAKFGASKKGGILVTPSIDLSDASATYTLKFKACAWSKDATSLKVQVDEQEAVEITDLENGPAPYAANMKEFSLEIKGTATSKITFSSSVESKGRFFLDDIEVTKLAAGETPDASVSAPGAVAFGTIGVGTELAQKVAISGSNLTGDLTIAVEGKAFSCATTTISKDDAANAELEVLFAPVSSGDYTGTLIISGGGLKESVAIPITGRAVQLTGKGTKEVPYTISDALLLENPNREAWVKGYIVGYVIGQSINEKSAIFGADGEDVSVSNMLIAGDVNEKDYTQCVVVQLPQGDVRTALNLKDNPENLGKQVNLLGIMEAYFGVCGVKNVSDYVLGDGESPEPVPMVSFAKATTITSGKRYALVVSDGEKYHVAQNIAESSSHGYLYVGDITVSNDEISTEESNSFTITAVDGGYTIQDSYGRYLYMTGTFNSFNVSSEQPESGYIWNINIAADGLATITNVEMNKWVQYSTQYTSFGVYPDEQGLLPSLYMEKGSSSVTGVGADASNAPVEVYTLGGVKVGSSLNGLQKGIYIVKQGGTVKKVMK</sequence>
<dbReference type="InterPro" id="IPR045939">
    <property type="entry name" value="YhcR_N"/>
</dbReference>